<dbReference type="InterPro" id="IPR036412">
    <property type="entry name" value="HAD-like_sf"/>
</dbReference>
<keyword evidence="8 15" id="KW-0547">Nucleotide-binding</keyword>
<keyword evidence="7 15" id="KW-0479">Metal-binding</keyword>
<evidence type="ECO:0000256" key="3">
    <source>
        <dbReference type="ARBA" id="ARBA00022448"/>
    </source>
</evidence>
<keyword evidence="13" id="KW-0406">Ion transport</keyword>
<dbReference type="NCBIfam" id="TIGR01525">
    <property type="entry name" value="ATPase-IB_hvy"/>
    <property type="match status" value="1"/>
</dbReference>
<dbReference type="InterPro" id="IPR008250">
    <property type="entry name" value="ATPase_P-typ_transduc_dom_A_sf"/>
</dbReference>
<evidence type="ECO:0000256" key="6">
    <source>
        <dbReference type="ARBA" id="ARBA00022692"/>
    </source>
</evidence>
<evidence type="ECO:0000256" key="9">
    <source>
        <dbReference type="ARBA" id="ARBA00022840"/>
    </source>
</evidence>
<dbReference type="InterPro" id="IPR027256">
    <property type="entry name" value="P-typ_ATPase_IB"/>
</dbReference>
<comment type="similarity">
    <text evidence="2 15">Belongs to the cation transport ATPase (P-type) (TC 3.A.3) family. Type IB subfamily.</text>
</comment>
<feature type="transmembrane region" description="Helical" evidence="15">
    <location>
        <begin position="690"/>
        <end position="707"/>
    </location>
</feature>
<evidence type="ECO:0000313" key="19">
    <source>
        <dbReference type="Proteomes" id="UP000503339"/>
    </source>
</evidence>
<dbReference type="NCBIfam" id="TIGR01512">
    <property type="entry name" value="ATPase-IB2_Cd"/>
    <property type="match status" value="1"/>
</dbReference>
<dbReference type="InterPro" id="IPR001757">
    <property type="entry name" value="P_typ_ATPase"/>
</dbReference>
<dbReference type="CDD" id="cd00371">
    <property type="entry name" value="HMA"/>
    <property type="match status" value="1"/>
</dbReference>
<keyword evidence="10" id="KW-0460">Magnesium</keyword>
<evidence type="ECO:0000256" key="2">
    <source>
        <dbReference type="ARBA" id="ARBA00006024"/>
    </source>
</evidence>
<keyword evidence="3" id="KW-0813">Transport</keyword>
<gene>
    <name evidence="18" type="primary">cadA</name>
    <name evidence="18" type="ORF">EB233_28260</name>
</gene>
<feature type="transmembrane region" description="Helical" evidence="15">
    <location>
        <begin position="713"/>
        <end position="733"/>
    </location>
</feature>
<dbReference type="InterPro" id="IPR018303">
    <property type="entry name" value="ATPase_P-typ_P_site"/>
</dbReference>
<dbReference type="GO" id="GO:0005886">
    <property type="term" value="C:plasma membrane"/>
    <property type="evidence" value="ECO:0007669"/>
    <property type="project" value="UniProtKB-SubCell"/>
</dbReference>
<dbReference type="GO" id="GO:0005507">
    <property type="term" value="F:copper ion binding"/>
    <property type="evidence" value="ECO:0007669"/>
    <property type="project" value="TreeGrafter"/>
</dbReference>
<protein>
    <submittedName>
        <fullName evidence="18">Cadmium-translocating P-type ATPase</fullName>
    </submittedName>
</protein>
<dbReference type="GO" id="GO:0016887">
    <property type="term" value="F:ATP hydrolysis activity"/>
    <property type="evidence" value="ECO:0007669"/>
    <property type="project" value="InterPro"/>
</dbReference>
<keyword evidence="19" id="KW-1185">Reference proteome</keyword>
<dbReference type="InterPro" id="IPR023214">
    <property type="entry name" value="HAD_sf"/>
</dbReference>
<dbReference type="InterPro" id="IPR036163">
    <property type="entry name" value="HMA_dom_sf"/>
</dbReference>
<dbReference type="GO" id="GO:0043682">
    <property type="term" value="F:P-type divalent copper transporter activity"/>
    <property type="evidence" value="ECO:0007669"/>
    <property type="project" value="TreeGrafter"/>
</dbReference>
<dbReference type="AlphaFoldDB" id="A0A6M7US98"/>
<feature type="region of interest" description="Disordered" evidence="16">
    <location>
        <begin position="739"/>
        <end position="760"/>
    </location>
</feature>
<evidence type="ECO:0000256" key="10">
    <source>
        <dbReference type="ARBA" id="ARBA00022842"/>
    </source>
</evidence>
<evidence type="ECO:0000256" key="12">
    <source>
        <dbReference type="ARBA" id="ARBA00022989"/>
    </source>
</evidence>
<feature type="transmembrane region" description="Helical" evidence="15">
    <location>
        <begin position="149"/>
        <end position="170"/>
    </location>
</feature>
<dbReference type="EMBL" id="CP033361">
    <property type="protein sequence ID" value="QKC78923.1"/>
    <property type="molecule type" value="Genomic_DNA"/>
</dbReference>
<keyword evidence="12 15" id="KW-1133">Transmembrane helix</keyword>
<evidence type="ECO:0000256" key="5">
    <source>
        <dbReference type="ARBA" id="ARBA00022553"/>
    </source>
</evidence>
<dbReference type="Pfam" id="PF00403">
    <property type="entry name" value="HMA"/>
    <property type="match status" value="1"/>
</dbReference>
<sequence length="760" mass="79975">MSCCAPGAEMALDLTVAATPSSDEIKLASRSLGGDLHQTDVSVPSVHCAACIHTIETALGKLEHVESARVNLSTKRVSIRWRGDVVPPMFAALDRSGYQAHLFDTEVTGKDRTLAELIRAVAVAGFAAGNIMLLSVSVWSGAEGATRDLFHWVSALIALPALFFAGGIYFRSAANALRHGRMNMDVPIAVGVSLAYAMSLFETINHGEHAYFDASVSLLFFLLIGRTLDHVMRERARMAVNGLSRLAARGAVVLRGEGGRDYLPIGEVEPGMRLLIAAGERIPVDGTILSGASDLDCSLVSGESTPRTVGSGSHIQAGMLNLTGPLTITATAAAKDSFLAEMVRLMEAAEGGRSKYRRIADRVSSLYAPVVHLAALLTFLGWMAASGDWHQAITIAIAVLIITCPCALGLAVPIVQVVAARRLFEAGVMVKDGSAMERLAMIDTAVFDKTGTLTLGQPRLINASSVDPTMLAIAADMAAHSHHPFSKAIARFASASAQPKLESVTEHPGLGMEAFTEGNTWRLGRRGWAGWKARTGGEGKHGYGGTVLTKNGLIVATFAFEDAVRADARQALGMLKTNGVSINMLSGDTAKACSEVAGALGIERYVPSLLPSGKVEWVEALARAGHRVLMVGDGLNDTPALAAAHVSIAPATAADVGRNIADFVFLRESLLAVPLALEISRKAGRLIRQNLAIAVVYNAIAVPIAITGHVTPLIAAIAMSASSLLVIGNAMRLQRFSRAAPRESMSQGRPAGASVLAQSR</sequence>
<dbReference type="RefSeq" id="WP_064989164.1">
    <property type="nucleotide sequence ID" value="NZ_CP033361.1"/>
</dbReference>
<proteinExistence type="inferred from homology"/>
<name>A0A6M7US98_9HYPH</name>
<dbReference type="NCBIfam" id="TIGR01511">
    <property type="entry name" value="ATPase-IB1_Cu"/>
    <property type="match status" value="1"/>
</dbReference>
<dbReference type="SUPFAM" id="SSF81653">
    <property type="entry name" value="Calcium ATPase, transduction domain A"/>
    <property type="match status" value="1"/>
</dbReference>
<feature type="domain" description="HMA" evidence="17">
    <location>
        <begin position="37"/>
        <end position="101"/>
    </location>
</feature>
<dbReference type="SUPFAM" id="SSF56784">
    <property type="entry name" value="HAD-like"/>
    <property type="match status" value="1"/>
</dbReference>
<feature type="transmembrane region" description="Helical" evidence="15">
    <location>
        <begin position="210"/>
        <end position="228"/>
    </location>
</feature>
<evidence type="ECO:0000259" key="17">
    <source>
        <dbReference type="PROSITE" id="PS50846"/>
    </source>
</evidence>
<evidence type="ECO:0000256" key="7">
    <source>
        <dbReference type="ARBA" id="ARBA00022723"/>
    </source>
</evidence>
<evidence type="ECO:0000256" key="13">
    <source>
        <dbReference type="ARBA" id="ARBA00023065"/>
    </source>
</evidence>
<evidence type="ECO:0000256" key="14">
    <source>
        <dbReference type="ARBA" id="ARBA00023136"/>
    </source>
</evidence>
<feature type="transmembrane region" description="Helical" evidence="15">
    <location>
        <begin position="391"/>
        <end position="415"/>
    </location>
</feature>
<dbReference type="PROSITE" id="PS00154">
    <property type="entry name" value="ATPASE_E1_E2"/>
    <property type="match status" value="1"/>
</dbReference>
<dbReference type="Proteomes" id="UP000503339">
    <property type="component" value="Chromosome"/>
</dbReference>
<keyword evidence="14 15" id="KW-0472">Membrane</keyword>
<dbReference type="Pfam" id="PF00122">
    <property type="entry name" value="E1-E2_ATPase"/>
    <property type="match status" value="1"/>
</dbReference>
<evidence type="ECO:0000256" key="4">
    <source>
        <dbReference type="ARBA" id="ARBA00022475"/>
    </source>
</evidence>
<evidence type="ECO:0000313" key="18">
    <source>
        <dbReference type="EMBL" id="QKC78923.1"/>
    </source>
</evidence>
<dbReference type="InterPro" id="IPR017969">
    <property type="entry name" value="Heavy-metal-associated_CS"/>
</dbReference>
<dbReference type="SUPFAM" id="SSF55008">
    <property type="entry name" value="HMA, heavy metal-associated domain"/>
    <property type="match status" value="1"/>
</dbReference>
<dbReference type="PANTHER" id="PTHR43520">
    <property type="entry name" value="ATP7, ISOFORM B"/>
    <property type="match status" value="1"/>
</dbReference>
<dbReference type="Gene3D" id="3.30.70.100">
    <property type="match status" value="1"/>
</dbReference>
<dbReference type="InterPro" id="IPR059000">
    <property type="entry name" value="ATPase_P-type_domA"/>
</dbReference>
<dbReference type="NCBIfam" id="TIGR01494">
    <property type="entry name" value="ATPase_P-type"/>
    <property type="match status" value="1"/>
</dbReference>
<reference evidence="18 19" key="1">
    <citation type="submission" date="2018-10" db="EMBL/GenBank/DDBJ databases">
        <authorList>
            <person name="Perry B.J."/>
            <person name="Sullivan J.T."/>
            <person name="Murphy R.J.T."/>
            <person name="Ramsay J.P."/>
            <person name="Ronson C.W."/>
        </authorList>
    </citation>
    <scope>NUCLEOTIDE SEQUENCE [LARGE SCALE GENOMIC DNA]</scope>
    <source>
        <strain evidence="18 19">NZP2014</strain>
    </source>
</reference>
<dbReference type="InterPro" id="IPR006121">
    <property type="entry name" value="HMA_dom"/>
</dbReference>
<keyword evidence="5" id="KW-0597">Phosphoprotein</keyword>
<dbReference type="CDD" id="cd02092">
    <property type="entry name" value="P-type_ATPase_FixI-like"/>
    <property type="match status" value="1"/>
</dbReference>
<dbReference type="PANTHER" id="PTHR43520:SF5">
    <property type="entry name" value="CATION-TRANSPORTING P-TYPE ATPASE-RELATED"/>
    <property type="match status" value="1"/>
</dbReference>
<accession>A0A6M7US98</accession>
<evidence type="ECO:0000256" key="16">
    <source>
        <dbReference type="SAM" id="MobiDB-lite"/>
    </source>
</evidence>
<feature type="transmembrane region" description="Helical" evidence="15">
    <location>
        <begin position="366"/>
        <end position="385"/>
    </location>
</feature>
<dbReference type="InterPro" id="IPR023299">
    <property type="entry name" value="ATPase_P-typ_cyto_dom_N"/>
</dbReference>
<dbReference type="KEGG" id="merd:EB233_28260"/>
<keyword evidence="11" id="KW-1278">Translocase</keyword>
<dbReference type="InterPro" id="IPR023298">
    <property type="entry name" value="ATPase_P-typ_TM_dom_sf"/>
</dbReference>
<comment type="subcellular location">
    <subcellularLocation>
        <location evidence="1">Cell membrane</location>
        <topology evidence="1">Multi-pass membrane protein</topology>
    </subcellularLocation>
</comment>
<evidence type="ECO:0000256" key="15">
    <source>
        <dbReference type="RuleBase" id="RU362081"/>
    </source>
</evidence>
<keyword evidence="6 15" id="KW-0812">Transmembrane</keyword>
<dbReference type="PROSITE" id="PS50846">
    <property type="entry name" value="HMA_2"/>
    <property type="match status" value="1"/>
</dbReference>
<keyword evidence="4 15" id="KW-1003">Cell membrane</keyword>
<organism evidence="18 19">
    <name type="scientific">Mesorhizobium erdmanii</name>
    <dbReference type="NCBI Taxonomy" id="1777866"/>
    <lineage>
        <taxon>Bacteria</taxon>
        <taxon>Pseudomonadati</taxon>
        <taxon>Pseudomonadota</taxon>
        <taxon>Alphaproteobacteria</taxon>
        <taxon>Hyphomicrobiales</taxon>
        <taxon>Phyllobacteriaceae</taxon>
        <taxon>Mesorhizobium</taxon>
    </lineage>
</organism>
<evidence type="ECO:0000256" key="11">
    <source>
        <dbReference type="ARBA" id="ARBA00022967"/>
    </source>
</evidence>
<dbReference type="PROSITE" id="PS01047">
    <property type="entry name" value="HMA_1"/>
    <property type="match status" value="1"/>
</dbReference>
<dbReference type="GO" id="GO:0055070">
    <property type="term" value="P:copper ion homeostasis"/>
    <property type="evidence" value="ECO:0007669"/>
    <property type="project" value="TreeGrafter"/>
</dbReference>
<dbReference type="GO" id="GO:0005524">
    <property type="term" value="F:ATP binding"/>
    <property type="evidence" value="ECO:0007669"/>
    <property type="project" value="UniProtKB-UniRule"/>
</dbReference>
<feature type="transmembrane region" description="Helical" evidence="15">
    <location>
        <begin position="117"/>
        <end position="137"/>
    </location>
</feature>
<keyword evidence="9 15" id="KW-0067">ATP-binding</keyword>
<dbReference type="SUPFAM" id="SSF81665">
    <property type="entry name" value="Calcium ATPase, transmembrane domain M"/>
    <property type="match status" value="1"/>
</dbReference>
<dbReference type="Gene3D" id="2.70.150.10">
    <property type="entry name" value="Calcium-transporting ATPase, cytoplasmic transduction domain A"/>
    <property type="match status" value="1"/>
</dbReference>
<dbReference type="Pfam" id="PF00702">
    <property type="entry name" value="Hydrolase"/>
    <property type="match status" value="1"/>
</dbReference>
<evidence type="ECO:0000256" key="1">
    <source>
        <dbReference type="ARBA" id="ARBA00004651"/>
    </source>
</evidence>
<dbReference type="Gene3D" id="3.40.50.1000">
    <property type="entry name" value="HAD superfamily/HAD-like"/>
    <property type="match status" value="1"/>
</dbReference>
<dbReference type="Gene3D" id="3.40.1110.10">
    <property type="entry name" value="Calcium-transporting ATPase, cytoplasmic domain N"/>
    <property type="match status" value="1"/>
</dbReference>
<dbReference type="PRINTS" id="PR00119">
    <property type="entry name" value="CATATPASE"/>
</dbReference>
<feature type="transmembrane region" description="Helical" evidence="15">
    <location>
        <begin position="182"/>
        <end position="204"/>
    </location>
</feature>
<evidence type="ECO:0000256" key="8">
    <source>
        <dbReference type="ARBA" id="ARBA00022741"/>
    </source>
</evidence>